<sequence length="321" mass="35727">MEINALGYIGINSARIEEWSGYATGLLGMQQVDRGDKVRAFRMDDRKQRLVVTGAEDEGLGFMGWEVADAAALDALASRLENAGVAVALAPQALADERFVAHLIRFRDPEGNMIEVFHGPQITTEAFQPGRSISGFKTGALGMGHAVLKAADVDRLIPFYVDLLGFKVSDYIRKPFPIYFFHCNARHHSFAMAGTGTQGFHHFMVEYQMLDDVGHGYDLAQTEADRLAFTLGRHTNDYMQSFYTHSPSGFFIESGFGGLLIDPGSWEPYETHDGPSLWGHDRLYMEEGPRRALEAQRLDLARRGVRAPNCPWMSSMLEAAE</sequence>
<dbReference type="EMBL" id="JASNJD010000010">
    <property type="protein sequence ID" value="MDK3018818.1"/>
    <property type="molecule type" value="Genomic_DNA"/>
</dbReference>
<protein>
    <submittedName>
        <fullName evidence="2">VOC family protein</fullName>
    </submittedName>
</protein>
<name>A0ABT7F2I8_9RHOB</name>
<feature type="domain" description="VOC" evidence="1">
    <location>
        <begin position="5"/>
        <end position="119"/>
    </location>
</feature>
<comment type="caution">
    <text evidence="2">The sequence shown here is derived from an EMBL/GenBank/DDBJ whole genome shotgun (WGS) entry which is preliminary data.</text>
</comment>
<dbReference type="Pfam" id="PF22632">
    <property type="entry name" value="BphC_D1"/>
    <property type="match status" value="1"/>
</dbReference>
<dbReference type="CDD" id="cd07237">
    <property type="entry name" value="BphC1-RGP6_C_like"/>
    <property type="match status" value="1"/>
</dbReference>
<accession>A0ABT7F2I8</accession>
<dbReference type="InterPro" id="IPR004360">
    <property type="entry name" value="Glyas_Fos-R_dOase_dom"/>
</dbReference>
<dbReference type="PROSITE" id="PS51819">
    <property type="entry name" value="VOC"/>
    <property type="match status" value="2"/>
</dbReference>
<organism evidence="2 3">
    <name type="scientific">Pseudodonghicola flavimaris</name>
    <dbReference type="NCBI Taxonomy" id="3050036"/>
    <lineage>
        <taxon>Bacteria</taxon>
        <taxon>Pseudomonadati</taxon>
        <taxon>Pseudomonadota</taxon>
        <taxon>Alphaproteobacteria</taxon>
        <taxon>Rhodobacterales</taxon>
        <taxon>Paracoccaceae</taxon>
        <taxon>Pseudodonghicola</taxon>
    </lineage>
</organism>
<evidence type="ECO:0000313" key="2">
    <source>
        <dbReference type="EMBL" id="MDK3018818.1"/>
    </source>
</evidence>
<dbReference type="InterPro" id="IPR029068">
    <property type="entry name" value="Glyas_Bleomycin-R_OHBP_Dase"/>
</dbReference>
<evidence type="ECO:0000259" key="1">
    <source>
        <dbReference type="PROSITE" id="PS51819"/>
    </source>
</evidence>
<dbReference type="SUPFAM" id="SSF54593">
    <property type="entry name" value="Glyoxalase/Bleomycin resistance protein/Dihydroxybiphenyl dioxygenase"/>
    <property type="match status" value="1"/>
</dbReference>
<gene>
    <name evidence="2" type="ORF">QO033_14130</name>
</gene>
<dbReference type="Proteomes" id="UP001243757">
    <property type="component" value="Unassembled WGS sequence"/>
</dbReference>
<keyword evidence="3" id="KW-1185">Reference proteome</keyword>
<reference evidence="2 3" key="1">
    <citation type="submission" date="2023-05" db="EMBL/GenBank/DDBJ databases">
        <title>Pseudodonghicola sp. nov.</title>
        <authorList>
            <person name="Huang J."/>
        </authorList>
    </citation>
    <scope>NUCLEOTIDE SEQUENCE [LARGE SCALE GENOMIC DNA]</scope>
    <source>
        <strain evidence="2 3">IC7</strain>
    </source>
</reference>
<dbReference type="CDD" id="cd07252">
    <property type="entry name" value="BphC1-RGP6_N_like"/>
    <property type="match status" value="1"/>
</dbReference>
<feature type="domain" description="VOC" evidence="1">
    <location>
        <begin position="142"/>
        <end position="257"/>
    </location>
</feature>
<dbReference type="RefSeq" id="WP_284481624.1">
    <property type="nucleotide sequence ID" value="NZ_JASNJD010000010.1"/>
</dbReference>
<dbReference type="InterPro" id="IPR037523">
    <property type="entry name" value="VOC_core"/>
</dbReference>
<dbReference type="Gene3D" id="3.10.180.10">
    <property type="entry name" value="2,3-Dihydroxybiphenyl 1,2-Dioxygenase, domain 1"/>
    <property type="match status" value="2"/>
</dbReference>
<proteinExistence type="predicted"/>
<dbReference type="Pfam" id="PF00903">
    <property type="entry name" value="Glyoxalase"/>
    <property type="match status" value="1"/>
</dbReference>
<evidence type="ECO:0000313" key="3">
    <source>
        <dbReference type="Proteomes" id="UP001243757"/>
    </source>
</evidence>